<evidence type="ECO:0000313" key="3">
    <source>
        <dbReference type="EMBL" id="GHC60153.1"/>
    </source>
</evidence>
<dbReference type="RefSeq" id="WP_189571354.1">
    <property type="nucleotide sequence ID" value="NZ_BMXI01000013.1"/>
</dbReference>
<name>A0A918TRM9_9BACT</name>
<gene>
    <name evidence="3" type="ORF">GCM10007100_29260</name>
</gene>
<organism evidence="3 4">
    <name type="scientific">Roseibacillus persicicus</name>
    <dbReference type="NCBI Taxonomy" id="454148"/>
    <lineage>
        <taxon>Bacteria</taxon>
        <taxon>Pseudomonadati</taxon>
        <taxon>Verrucomicrobiota</taxon>
        <taxon>Verrucomicrobiia</taxon>
        <taxon>Verrucomicrobiales</taxon>
        <taxon>Verrucomicrobiaceae</taxon>
        <taxon>Roseibacillus</taxon>
    </lineage>
</organism>
<feature type="transmembrane region" description="Helical" evidence="2">
    <location>
        <begin position="6"/>
        <end position="23"/>
    </location>
</feature>
<feature type="coiled-coil region" evidence="1">
    <location>
        <begin position="107"/>
        <end position="134"/>
    </location>
</feature>
<protein>
    <submittedName>
        <fullName evidence="3">Uncharacterized protein</fullName>
    </submittedName>
</protein>
<comment type="caution">
    <text evidence="3">The sequence shown here is derived from an EMBL/GenBank/DDBJ whole genome shotgun (WGS) entry which is preliminary data.</text>
</comment>
<accession>A0A918TRM9</accession>
<reference evidence="3" key="1">
    <citation type="journal article" date="2014" name="Int. J. Syst. Evol. Microbiol.">
        <title>Complete genome sequence of Corynebacterium casei LMG S-19264T (=DSM 44701T), isolated from a smear-ripened cheese.</title>
        <authorList>
            <consortium name="US DOE Joint Genome Institute (JGI-PGF)"/>
            <person name="Walter F."/>
            <person name="Albersmeier A."/>
            <person name="Kalinowski J."/>
            <person name="Ruckert C."/>
        </authorList>
    </citation>
    <scope>NUCLEOTIDE SEQUENCE</scope>
    <source>
        <strain evidence="3">KCTC 12988</strain>
    </source>
</reference>
<dbReference type="EMBL" id="BMXI01000013">
    <property type="protein sequence ID" value="GHC60153.1"/>
    <property type="molecule type" value="Genomic_DNA"/>
</dbReference>
<keyword evidence="2" id="KW-0812">Transmembrane</keyword>
<reference evidence="3" key="2">
    <citation type="submission" date="2020-09" db="EMBL/GenBank/DDBJ databases">
        <authorList>
            <person name="Sun Q."/>
            <person name="Kim S."/>
        </authorList>
    </citation>
    <scope>NUCLEOTIDE SEQUENCE</scope>
    <source>
        <strain evidence="3">KCTC 12988</strain>
    </source>
</reference>
<keyword evidence="2" id="KW-0472">Membrane</keyword>
<keyword evidence="2" id="KW-1133">Transmembrane helix</keyword>
<keyword evidence="4" id="KW-1185">Reference proteome</keyword>
<evidence type="ECO:0000313" key="4">
    <source>
        <dbReference type="Proteomes" id="UP000644507"/>
    </source>
</evidence>
<dbReference type="Proteomes" id="UP000644507">
    <property type="component" value="Unassembled WGS sequence"/>
</dbReference>
<sequence length="234" mass="25844">MNSTNILLGSTGFLLVVALLFSITKMNQGKNEDPGQIAALMREVERLEAEQAQLKQKAPSSLIFTTSPYQPAPVEVKSDDTAKTLASIQEEMSRMRVDMENARPAAEEMVLTELDEVEDELLEEELEEELAEEADPYAERRARMIRNALLQATVQGWDPEYWTISLDPAARANFNVGDELAVRRNDGILCTFVVSSQVGSQYIADLKSNLATGAPEIVPGDELIIPPAYDGQLD</sequence>
<keyword evidence="1" id="KW-0175">Coiled coil</keyword>
<evidence type="ECO:0000256" key="1">
    <source>
        <dbReference type="SAM" id="Coils"/>
    </source>
</evidence>
<evidence type="ECO:0000256" key="2">
    <source>
        <dbReference type="SAM" id="Phobius"/>
    </source>
</evidence>
<proteinExistence type="predicted"/>
<dbReference type="AlphaFoldDB" id="A0A918TRM9"/>